<dbReference type="InterPro" id="IPR002347">
    <property type="entry name" value="SDR_fam"/>
</dbReference>
<dbReference type="EMBL" id="JACYXZ010000002">
    <property type="protein sequence ID" value="MBD8869595.1"/>
    <property type="molecule type" value="Genomic_DNA"/>
</dbReference>
<dbReference type="InterPro" id="IPR020904">
    <property type="entry name" value="Sc_DH/Rdtase_CS"/>
</dbReference>
<dbReference type="PRINTS" id="PR00081">
    <property type="entry name" value="GDHRDH"/>
</dbReference>
<evidence type="ECO:0000259" key="2">
    <source>
        <dbReference type="SMART" id="SM00822"/>
    </source>
</evidence>
<evidence type="ECO:0000313" key="3">
    <source>
        <dbReference type="EMBL" id="MBD8869595.1"/>
    </source>
</evidence>
<dbReference type="PANTHER" id="PTHR42760:SF78">
    <property type="entry name" value="3-OXOACYL-[ACYL-CARRIER-PROTEIN] REDUCTASE [NADH]"/>
    <property type="match status" value="1"/>
</dbReference>
<dbReference type="SUPFAM" id="SSF51735">
    <property type="entry name" value="NAD(P)-binding Rossmann-fold domains"/>
    <property type="match status" value="1"/>
</dbReference>
<comment type="caution">
    <text evidence="3">The sequence shown here is derived from an EMBL/GenBank/DDBJ whole genome shotgun (WGS) entry which is preliminary data.</text>
</comment>
<dbReference type="Pfam" id="PF13561">
    <property type="entry name" value="adh_short_C2"/>
    <property type="match status" value="1"/>
</dbReference>
<dbReference type="InterPro" id="IPR036291">
    <property type="entry name" value="NAD(P)-bd_dom_sf"/>
</dbReference>
<feature type="domain" description="Ketoreductase" evidence="2">
    <location>
        <begin position="206"/>
        <end position="381"/>
    </location>
</feature>
<protein>
    <submittedName>
        <fullName evidence="3">3-oxoacyl-ACP reductase</fullName>
    </submittedName>
</protein>
<accession>A0A927PZQ6</accession>
<keyword evidence="4" id="KW-1185">Reference proteome</keyword>
<gene>
    <name evidence="3" type="ORF">IE331_08160</name>
</gene>
<evidence type="ECO:0000313" key="4">
    <source>
        <dbReference type="Proteomes" id="UP000616839"/>
    </source>
</evidence>
<dbReference type="InterPro" id="IPR057326">
    <property type="entry name" value="KR_dom"/>
</dbReference>
<proteinExistence type="inferred from homology"/>
<dbReference type="NCBIfam" id="NF006110">
    <property type="entry name" value="PRK08261.1"/>
    <property type="match status" value="1"/>
</dbReference>
<dbReference type="SMART" id="SM00822">
    <property type="entry name" value="PKS_KR"/>
    <property type="match status" value="1"/>
</dbReference>
<dbReference type="Gene3D" id="3.40.50.720">
    <property type="entry name" value="NAD(P)-binding Rossmann-like Domain"/>
    <property type="match status" value="2"/>
</dbReference>
<comment type="similarity">
    <text evidence="1">Belongs to the short-chain dehydrogenases/reductases (SDR) family.</text>
</comment>
<dbReference type="GO" id="GO:0016616">
    <property type="term" value="F:oxidoreductase activity, acting on the CH-OH group of donors, NAD or NADP as acceptor"/>
    <property type="evidence" value="ECO:0007669"/>
    <property type="project" value="UniProtKB-ARBA"/>
</dbReference>
<organism evidence="3 4">
    <name type="scientific">Nocardioides donggukensis</name>
    <dbReference type="NCBI Taxonomy" id="2774019"/>
    <lineage>
        <taxon>Bacteria</taxon>
        <taxon>Bacillati</taxon>
        <taxon>Actinomycetota</taxon>
        <taxon>Actinomycetes</taxon>
        <taxon>Propionibacteriales</taxon>
        <taxon>Nocardioidaceae</taxon>
        <taxon>Nocardioides</taxon>
    </lineage>
</organism>
<dbReference type="RefSeq" id="WP_192142408.1">
    <property type="nucleotide sequence ID" value="NZ_JACYXZ010000002.1"/>
</dbReference>
<dbReference type="AlphaFoldDB" id="A0A927PZQ6"/>
<dbReference type="PRINTS" id="PR00080">
    <property type="entry name" value="SDRFAMILY"/>
</dbReference>
<dbReference type="FunFam" id="3.40.50.720:FF:000338">
    <property type="entry name" value="3-oxoacyl-ACP reductase FabG"/>
    <property type="match status" value="1"/>
</dbReference>
<reference evidence="3" key="1">
    <citation type="submission" date="2020-09" db="EMBL/GenBank/DDBJ databases">
        <title>Nocardioides sp. strain MJB4 16S ribosomal RNA gene Genome sequencing and assembly.</title>
        <authorList>
            <person name="Kim I."/>
        </authorList>
    </citation>
    <scope>NUCLEOTIDE SEQUENCE</scope>
    <source>
        <strain evidence="3">MJB4</strain>
    </source>
</reference>
<dbReference type="PANTHER" id="PTHR42760">
    <property type="entry name" value="SHORT-CHAIN DEHYDROGENASES/REDUCTASES FAMILY MEMBER"/>
    <property type="match status" value="1"/>
</dbReference>
<name>A0A927PZQ6_9ACTN</name>
<dbReference type="Proteomes" id="UP000616839">
    <property type="component" value="Unassembled WGS sequence"/>
</dbReference>
<sequence length="444" mass="46195">MSDRYQSFTQSSIGRLLVKNLGLPDPMPLERWSEGSSLVAGTVVVGGAGRLADQVVASLDGLGVANTRVAADAERYKGLVLDATGITTSTELSALREFFTPLMRSLHPCARVVVLGTPPELVEGGERIAQRALEGFTRSLGKEIGRGSTVQLVYVAPGAEKAVDSTLAFLLSPKSAYVSGQVVRIGVTGKKKATALADWERPLAGKVAIVTGASRGIGEQIARVLHRDGATILGIDVPQAASELQALMRELNGDHLTLDITHSDAPQRIAHHVTTQHGGVDVVVHNAGITRDKKLANMDADRWGSVLSVNLVAPELITRALLEAGAINANGRIVGVASIAGIAGNLGQTNYATSKAGVIGLVDSLAGELKDGITVNAVAPGFIETKMTAAVPFATREVGRRLNAMSQGGLPVDVAETIAWYASPASTAVNGNVVRVCGQMMLGA</sequence>
<dbReference type="PROSITE" id="PS00061">
    <property type="entry name" value="ADH_SHORT"/>
    <property type="match status" value="1"/>
</dbReference>
<evidence type="ECO:0000256" key="1">
    <source>
        <dbReference type="ARBA" id="ARBA00006484"/>
    </source>
</evidence>